<organism evidence="2 3">
    <name type="scientific">Ricinus communis</name>
    <name type="common">Castor bean</name>
    <dbReference type="NCBI Taxonomy" id="3988"/>
    <lineage>
        <taxon>Eukaryota</taxon>
        <taxon>Viridiplantae</taxon>
        <taxon>Streptophyta</taxon>
        <taxon>Embryophyta</taxon>
        <taxon>Tracheophyta</taxon>
        <taxon>Spermatophyta</taxon>
        <taxon>Magnoliopsida</taxon>
        <taxon>eudicotyledons</taxon>
        <taxon>Gunneridae</taxon>
        <taxon>Pentapetalae</taxon>
        <taxon>rosids</taxon>
        <taxon>fabids</taxon>
        <taxon>Malpighiales</taxon>
        <taxon>Euphorbiaceae</taxon>
        <taxon>Acalyphoideae</taxon>
        <taxon>Acalypheae</taxon>
        <taxon>Ricinus</taxon>
    </lineage>
</organism>
<sequence>FLERGLQAGGAAAHPLVQFVVERAQILFRPHLAAHVARAAAVAADSARGVAPGPAGQRHDAHPAVLLPPVDHHVAETAELSGEQRQILMPLRARPAHREQRGQREAAQRPRTVRGIDDDAVAIAFPEPVGGRLGEVAQPGTLALEFGNLLVQLVAQPLGVQRVIAQRGRRRGTTPGQRLQFGDQRGDFAGFDQKAVGAELVGQFLVAPVGEGGGVEGEGRGGQLRMGTYRAAKAVAIEFGHQDVGHDEVGRLRLGQVQRRPAVGRGAHRMTARFQRGAEHQAR</sequence>
<evidence type="ECO:0000313" key="2">
    <source>
        <dbReference type="EMBL" id="EEF22587.1"/>
    </source>
</evidence>
<feature type="non-terminal residue" evidence="2">
    <location>
        <position position="283"/>
    </location>
</feature>
<protein>
    <submittedName>
        <fullName evidence="2">Uncharacterized protein</fullName>
    </submittedName>
</protein>
<accession>B9TNH7</accession>
<evidence type="ECO:0000256" key="1">
    <source>
        <dbReference type="SAM" id="MobiDB-lite"/>
    </source>
</evidence>
<feature type="non-terminal residue" evidence="2">
    <location>
        <position position="1"/>
    </location>
</feature>
<dbReference type="InParanoid" id="B9TNH7"/>
<reference evidence="3" key="1">
    <citation type="journal article" date="2010" name="Nat. Biotechnol.">
        <title>Draft genome sequence of the oilseed species Ricinus communis.</title>
        <authorList>
            <person name="Chan A.P."/>
            <person name="Crabtree J."/>
            <person name="Zhao Q."/>
            <person name="Lorenzi H."/>
            <person name="Orvis J."/>
            <person name="Puiu D."/>
            <person name="Melake-Berhan A."/>
            <person name="Jones K.M."/>
            <person name="Redman J."/>
            <person name="Chen G."/>
            <person name="Cahoon E.B."/>
            <person name="Gedil M."/>
            <person name="Stanke M."/>
            <person name="Haas B.J."/>
            <person name="Wortman J.R."/>
            <person name="Fraser-Liggett C.M."/>
            <person name="Ravel J."/>
            <person name="Rabinowicz P.D."/>
        </authorList>
    </citation>
    <scope>NUCLEOTIDE SEQUENCE [LARGE SCALE GENOMIC DNA]</scope>
    <source>
        <strain evidence="3">cv. Hale</strain>
    </source>
</reference>
<name>B9TNH7_RICCO</name>
<evidence type="ECO:0000313" key="3">
    <source>
        <dbReference type="Proteomes" id="UP000008311"/>
    </source>
</evidence>
<keyword evidence="3" id="KW-1185">Reference proteome</keyword>
<dbReference type="Proteomes" id="UP000008311">
    <property type="component" value="Unassembled WGS sequence"/>
</dbReference>
<proteinExistence type="predicted"/>
<feature type="region of interest" description="Disordered" evidence="1">
    <location>
        <begin position="261"/>
        <end position="283"/>
    </location>
</feature>
<dbReference type="AlphaFoldDB" id="B9TNH7"/>
<gene>
    <name evidence="2" type="ORF">RCOM_2074170</name>
</gene>
<dbReference type="EMBL" id="EQ992575">
    <property type="protein sequence ID" value="EEF22587.1"/>
    <property type="molecule type" value="Genomic_DNA"/>
</dbReference>